<keyword evidence="13" id="KW-1185">Reference proteome</keyword>
<dbReference type="GO" id="GO:0003700">
    <property type="term" value="F:DNA-binding transcription factor activity"/>
    <property type="evidence" value="ECO:0007669"/>
    <property type="project" value="InterPro"/>
</dbReference>
<dbReference type="SMART" id="SM00415">
    <property type="entry name" value="HSF"/>
    <property type="match status" value="1"/>
</dbReference>
<feature type="region of interest" description="Disordered" evidence="10">
    <location>
        <begin position="99"/>
        <end position="147"/>
    </location>
</feature>
<proteinExistence type="inferred from homology"/>
<evidence type="ECO:0000256" key="8">
    <source>
        <dbReference type="ARBA" id="ARBA00023242"/>
    </source>
</evidence>
<evidence type="ECO:0000313" key="12">
    <source>
        <dbReference type="EMBL" id="CAI9752846.1"/>
    </source>
</evidence>
<feature type="compositionally biased region" description="Low complexity" evidence="10">
    <location>
        <begin position="126"/>
        <end position="143"/>
    </location>
</feature>
<evidence type="ECO:0000256" key="7">
    <source>
        <dbReference type="ARBA" id="ARBA00023163"/>
    </source>
</evidence>
<dbReference type="PRINTS" id="PR00056">
    <property type="entry name" value="HSFDOMAIN"/>
</dbReference>
<protein>
    <recommendedName>
        <fullName evidence="11">HSF-type DNA-binding domain-containing protein</fullName>
    </recommendedName>
</protein>
<dbReference type="PROSITE" id="PS00434">
    <property type="entry name" value="HSF_DOMAIN"/>
    <property type="match status" value="1"/>
</dbReference>
<evidence type="ECO:0000256" key="9">
    <source>
        <dbReference type="RuleBase" id="RU004020"/>
    </source>
</evidence>
<dbReference type="Gene3D" id="1.10.10.10">
    <property type="entry name" value="Winged helix-like DNA-binding domain superfamily/Winged helix DNA-binding domain"/>
    <property type="match status" value="1"/>
</dbReference>
<feature type="domain" description="HSF-type DNA-binding" evidence="11">
    <location>
        <begin position="49"/>
        <end position="73"/>
    </location>
</feature>
<dbReference type="AlphaFoldDB" id="A0AAD2DIQ5"/>
<evidence type="ECO:0000313" key="13">
    <source>
        <dbReference type="Proteomes" id="UP000834106"/>
    </source>
</evidence>
<gene>
    <name evidence="12" type="ORF">FPE_LOCUS277</name>
</gene>
<dbReference type="Proteomes" id="UP000834106">
    <property type="component" value="Chromosome 1"/>
</dbReference>
<accession>A0AAD2DIQ5</accession>
<dbReference type="FunFam" id="1.10.10.10:FF:000037">
    <property type="entry name" value="Heat stress transcription factor B-4"/>
    <property type="match status" value="1"/>
</dbReference>
<evidence type="ECO:0000256" key="2">
    <source>
        <dbReference type="ARBA" id="ARBA00011233"/>
    </source>
</evidence>
<evidence type="ECO:0000256" key="1">
    <source>
        <dbReference type="ARBA" id="ARBA00004123"/>
    </source>
</evidence>
<dbReference type="PANTHER" id="PTHR10015:SF329">
    <property type="entry name" value="HEAT STRESS TRANSCRIPTION FACTOR B-1"/>
    <property type="match status" value="1"/>
</dbReference>
<dbReference type="EMBL" id="OU503036">
    <property type="protein sequence ID" value="CAI9752846.1"/>
    <property type="molecule type" value="Genomic_DNA"/>
</dbReference>
<keyword evidence="3" id="KW-0597">Phosphoprotein</keyword>
<name>A0AAD2DIQ5_9LAMI</name>
<evidence type="ECO:0000256" key="3">
    <source>
        <dbReference type="ARBA" id="ARBA00022553"/>
    </source>
</evidence>
<dbReference type="Pfam" id="PF00447">
    <property type="entry name" value="HSF_DNA-bind"/>
    <property type="match status" value="1"/>
</dbReference>
<dbReference type="InterPro" id="IPR036390">
    <property type="entry name" value="WH_DNA-bd_sf"/>
</dbReference>
<evidence type="ECO:0000259" key="11">
    <source>
        <dbReference type="PROSITE" id="PS00434"/>
    </source>
</evidence>
<evidence type="ECO:0000256" key="5">
    <source>
        <dbReference type="ARBA" id="ARBA00023016"/>
    </source>
</evidence>
<dbReference type="GO" id="GO:0000978">
    <property type="term" value="F:RNA polymerase II cis-regulatory region sequence-specific DNA binding"/>
    <property type="evidence" value="ECO:0007669"/>
    <property type="project" value="TreeGrafter"/>
</dbReference>
<organism evidence="12 13">
    <name type="scientific">Fraxinus pennsylvanica</name>
    <dbReference type="NCBI Taxonomy" id="56036"/>
    <lineage>
        <taxon>Eukaryota</taxon>
        <taxon>Viridiplantae</taxon>
        <taxon>Streptophyta</taxon>
        <taxon>Embryophyta</taxon>
        <taxon>Tracheophyta</taxon>
        <taxon>Spermatophyta</taxon>
        <taxon>Magnoliopsida</taxon>
        <taxon>eudicotyledons</taxon>
        <taxon>Gunneridae</taxon>
        <taxon>Pentapetalae</taxon>
        <taxon>asterids</taxon>
        <taxon>lamiids</taxon>
        <taxon>Lamiales</taxon>
        <taxon>Oleaceae</taxon>
        <taxon>Oleeae</taxon>
        <taxon>Fraxinus</taxon>
    </lineage>
</organism>
<comment type="subunit">
    <text evidence="2">Homotrimer.</text>
</comment>
<comment type="subcellular location">
    <subcellularLocation>
        <location evidence="1">Nucleus</location>
    </subcellularLocation>
</comment>
<keyword evidence="6" id="KW-0238">DNA-binding</keyword>
<evidence type="ECO:0000256" key="4">
    <source>
        <dbReference type="ARBA" id="ARBA00023015"/>
    </source>
</evidence>
<keyword evidence="4" id="KW-0805">Transcription regulation</keyword>
<reference evidence="12" key="1">
    <citation type="submission" date="2023-05" db="EMBL/GenBank/DDBJ databases">
        <authorList>
            <person name="Huff M."/>
        </authorList>
    </citation>
    <scope>NUCLEOTIDE SEQUENCE</scope>
</reference>
<dbReference type="PANTHER" id="PTHR10015">
    <property type="entry name" value="HEAT SHOCK TRANSCRIPTION FACTOR"/>
    <property type="match status" value="1"/>
</dbReference>
<dbReference type="InterPro" id="IPR036388">
    <property type="entry name" value="WH-like_DNA-bd_sf"/>
</dbReference>
<evidence type="ECO:0000256" key="6">
    <source>
        <dbReference type="ARBA" id="ARBA00023125"/>
    </source>
</evidence>
<keyword evidence="5" id="KW-0346">Stress response</keyword>
<dbReference type="GO" id="GO:0005634">
    <property type="term" value="C:nucleus"/>
    <property type="evidence" value="ECO:0007669"/>
    <property type="project" value="UniProtKB-SubCell"/>
</dbReference>
<evidence type="ECO:0000256" key="10">
    <source>
        <dbReference type="SAM" id="MobiDB-lite"/>
    </source>
</evidence>
<comment type="similarity">
    <text evidence="9">Belongs to the HSF family.</text>
</comment>
<dbReference type="GO" id="GO:0006357">
    <property type="term" value="P:regulation of transcription by RNA polymerase II"/>
    <property type="evidence" value="ECO:0007669"/>
    <property type="project" value="TreeGrafter"/>
</dbReference>
<keyword evidence="8" id="KW-0539">Nucleus</keyword>
<keyword evidence="7" id="KW-0804">Transcription</keyword>
<dbReference type="SUPFAM" id="SSF46785">
    <property type="entry name" value="Winged helix' DNA-binding domain"/>
    <property type="match status" value="1"/>
</dbReference>
<dbReference type="InterPro" id="IPR000232">
    <property type="entry name" value="HSF_DNA-bd"/>
</dbReference>
<sequence>MSQRSVPAPFLTKTYDLVGDPSSDDVISWNENGTAFVVWKTAEFAQDLLPNYFKHNNFSSFVRQLNTYGFRKIVPDKWEFANENFKRGQKEFLVEIRRRKTMPSQNPSGVKHVATDSPTSPENSGDDLGSSSTSSPDSKNPGSLGTQTSAQLADLSGENEKLKKDNHMLCSELAQTKKQCDELITYLSQRVKVAPEQINQIMNGSASNIDEVGPCNKDVGGGNLDNDNDENVECMKLFGVMVKKKRSRELNLDFSEVRKKEMKKAVEDSVSWMKISASSGENSKVYS</sequence>